<dbReference type="PANTHER" id="PTHR34202:SF1">
    <property type="entry name" value="UPF0548 PROTEIN"/>
    <property type="match status" value="1"/>
</dbReference>
<dbReference type="EMBL" id="CP043504">
    <property type="protein sequence ID" value="QEO09799.1"/>
    <property type="molecule type" value="Genomic_DNA"/>
</dbReference>
<gene>
    <name evidence="3" type="ORF">FLP23_07150</name>
</gene>
<dbReference type="OrthoDB" id="120660at2"/>
<dbReference type="Pfam" id="PF09348">
    <property type="entry name" value="DUF1990"/>
    <property type="match status" value="1"/>
</dbReference>
<feature type="region of interest" description="Disordered" evidence="1">
    <location>
        <begin position="281"/>
        <end position="321"/>
    </location>
</feature>
<reference evidence="3 4" key="1">
    <citation type="submission" date="2019-09" db="EMBL/GenBank/DDBJ databases">
        <title>Genome sequencing of strain KACC 19322.</title>
        <authorList>
            <person name="Heo J."/>
            <person name="Kim S.-J."/>
            <person name="Kim J.-S."/>
            <person name="Hong S.-B."/>
            <person name="Kwon S.-W."/>
        </authorList>
    </citation>
    <scope>NUCLEOTIDE SEQUENCE [LARGE SCALE GENOMIC DNA]</scope>
    <source>
        <strain evidence="3 4">KACC 19322</strain>
    </source>
</reference>
<sequence length="321" mass="34910">MRNPADRVPRAARCIEIRGTRLDSAVGWFRYARCAGYSTNGVGCCVGCSTNEWGAARGARPTGWGAPRSPGGCWDDRGVSASELNYGPVGISRPGATAPAGLREREQRIRLGSGEGLWARAVDAVSGWAIKKRVRFTVTPDDASVVLGRDYDTRFGIGALRLLEPVRVVWVEESGERRGFGYGTRVGHPITGEECFLVERDADGVVWLVVRTVSRVSRGRWLVLWPGIRLMQPVFQRRYARAALRLIVGADALPGMRGLRRTLVGEGSSSVDGIAKLGYGMNPERGPFDEPPAEPVQLDADALPWELREPDGEASPPRNGT</sequence>
<protein>
    <submittedName>
        <fullName evidence="3">DUF1990 domain-containing protein</fullName>
    </submittedName>
</protein>
<name>A0A5C1Y9I0_9MICO</name>
<feature type="domain" description="DUF1990" evidence="2">
    <location>
        <begin position="86"/>
        <end position="242"/>
    </location>
</feature>
<evidence type="ECO:0000313" key="3">
    <source>
        <dbReference type="EMBL" id="QEO09799.1"/>
    </source>
</evidence>
<dbReference type="PANTHER" id="PTHR34202">
    <property type="entry name" value="UPF0548 PROTEIN"/>
    <property type="match status" value="1"/>
</dbReference>
<accession>A0A5C1Y9I0</accession>
<evidence type="ECO:0000256" key="1">
    <source>
        <dbReference type="SAM" id="MobiDB-lite"/>
    </source>
</evidence>
<proteinExistence type="predicted"/>
<dbReference type="AlphaFoldDB" id="A0A5C1Y9I0"/>
<dbReference type="KEGG" id="lyk:FLP23_07150"/>
<organism evidence="3 4">
    <name type="scientific">Protaetiibacter larvae</name>
    <dbReference type="NCBI Taxonomy" id="2592654"/>
    <lineage>
        <taxon>Bacteria</taxon>
        <taxon>Bacillati</taxon>
        <taxon>Actinomycetota</taxon>
        <taxon>Actinomycetes</taxon>
        <taxon>Micrococcales</taxon>
        <taxon>Microbacteriaceae</taxon>
        <taxon>Protaetiibacter</taxon>
    </lineage>
</organism>
<evidence type="ECO:0000259" key="2">
    <source>
        <dbReference type="Pfam" id="PF09348"/>
    </source>
</evidence>
<keyword evidence="4" id="KW-1185">Reference proteome</keyword>
<dbReference type="Proteomes" id="UP000322159">
    <property type="component" value="Chromosome"/>
</dbReference>
<evidence type="ECO:0000313" key="4">
    <source>
        <dbReference type="Proteomes" id="UP000322159"/>
    </source>
</evidence>
<dbReference type="InterPro" id="IPR018960">
    <property type="entry name" value="DUF1990"/>
</dbReference>